<dbReference type="Gene3D" id="2.30.30.140">
    <property type="match status" value="1"/>
</dbReference>
<keyword evidence="8 9" id="KW-0804">Transcription</keyword>
<evidence type="ECO:0000256" key="8">
    <source>
        <dbReference type="ARBA" id="ARBA00023163"/>
    </source>
</evidence>
<sequence>MSFSLGQRWISDAESDLGLGTVVAVEGRMVSVLFPATGDNRMFAREDAPLTRVIFNQGDTITSHEGWTLEVDAIHEQDGLVSYEGVRSDTNEVGLLRETMLDHQIRFNKPQDRLFAGQIDRMEYFVTRYLCQRQRFGMLKNPLRALQGPRAGLIPHQLFIANEVGNRHAPRVLLADEVGLGKTIEAGHIIHQQLLSGKAERILILVPETLQHQWLVEMLRRFNLRFSLFDEERCIEALADCDNPFETEQLVICSLDLLRKKKRLDQAKDAPWDLLVVDEAHHLEWSESAPSRAYQVVETLAQEIAGVLLLTATPDQLGHQSHFARLRLLDPDRFYDYDAFLEEETSYQQVATAADALLAQRPLTDAEQQALVALLSESDISDALGRIQSGDEAQRQLACQELVRELLDRHGTSRVLFRNTRSGVSGFCGRELHTYPMPLPKQYATAMRVNSMLGGTQSTDIKLMNQLYPEKLYQEFEGESGNASWWQFDPRVDWMMEFLKANRSKKVLVIASKAHTALQLEEALRTREGILASVFHEGMSILERDKAAAFFAQQEGGAQVLICSEIGSEGRNFQFAHHLVMFDLPLNPDLLEQRIGRLDRIGQTQTVQIHVPLLEGTAQQPLLRWYHEGMNAFTHTCPSGHLIHSEFADQVRSELAGETEAGALEQLIEATAARNAEHQAKAEAGRDKLLELNSNGGQQAAQLVTALEQADDDTDFISFMLKLWDVIGVSQEDKGENAVVLKPTEHMLFPSYPGLSEEGASVTFDRDTALSREDFQFLTSAHPLVASGIDLVTSGDTGSTSVALLKNKALPAGTLFLEMIFKVEAIAPSEVQIGRFLPPTPVRVLMDKSGKDLAPNVTFDSFNRQLMPVNRHTASKLVNASQPVLHPLLKQGDDYAQAQMSELVAQAQSDMEQQLGAELTRLEALKAVNPNIRSSELDAVREQISMVTAHLQRAQLDLDAVRMIVVTPE</sequence>
<dbReference type="Pfam" id="PF18339">
    <property type="entry name" value="Tudor_1_RapA"/>
    <property type="match status" value="1"/>
</dbReference>
<dbReference type="EC" id="3.6.4.-" evidence="9"/>
<feature type="domain" description="Helicase ATP-binding" evidence="10">
    <location>
        <begin position="163"/>
        <end position="332"/>
    </location>
</feature>
<gene>
    <name evidence="9" type="primary">rapA</name>
    <name evidence="12" type="ORF">SAMN04488540_11039</name>
</gene>
<dbReference type="GO" id="GO:0003677">
    <property type="term" value="F:DNA binding"/>
    <property type="evidence" value="ECO:0007669"/>
    <property type="project" value="UniProtKB-KW"/>
</dbReference>
<dbReference type="InterPro" id="IPR040766">
    <property type="entry name" value="Tudor_2_RapA"/>
</dbReference>
<dbReference type="Gene3D" id="6.10.140.1500">
    <property type="match status" value="1"/>
</dbReference>
<comment type="function">
    <text evidence="9">Transcription regulator that activates transcription by stimulating RNA polymerase (RNAP) recycling in case of stress conditions such as supercoiled DNA or high salt concentrations. Probably acts by releasing the RNAP, when it is trapped or immobilized on tightly supercoiled DNA. Does not activate transcription on linear DNA. Probably not involved in DNA repair.</text>
</comment>
<evidence type="ECO:0000259" key="10">
    <source>
        <dbReference type="PROSITE" id="PS51192"/>
    </source>
</evidence>
<evidence type="ECO:0000256" key="6">
    <source>
        <dbReference type="ARBA" id="ARBA00023125"/>
    </source>
</evidence>
<name>A0A1G8UYI5_9GAMM</name>
<evidence type="ECO:0000256" key="5">
    <source>
        <dbReference type="ARBA" id="ARBA00023015"/>
    </source>
</evidence>
<comment type="subunit">
    <text evidence="9">Interacts with the RNAP. Has a higher affinity for the core RNAP than for the holoenzyme. Its ATPase activity is stimulated by binding to RNAP.</text>
</comment>
<dbReference type="SMART" id="SM00490">
    <property type="entry name" value="HELICc"/>
    <property type="match status" value="1"/>
</dbReference>
<keyword evidence="2 9" id="KW-0378">Hydrolase</keyword>
<dbReference type="InterPro" id="IPR022737">
    <property type="entry name" value="RapA_C"/>
</dbReference>
<dbReference type="InterPro" id="IPR038718">
    <property type="entry name" value="SNF2-like_sf"/>
</dbReference>
<dbReference type="PROSITE" id="PS51192">
    <property type="entry name" value="HELICASE_ATP_BIND_1"/>
    <property type="match status" value="1"/>
</dbReference>
<dbReference type="Pfam" id="PF00176">
    <property type="entry name" value="SNF2-rel_dom"/>
    <property type="match status" value="1"/>
</dbReference>
<dbReference type="GO" id="GO:0016817">
    <property type="term" value="F:hydrolase activity, acting on acid anhydrides"/>
    <property type="evidence" value="ECO:0007669"/>
    <property type="project" value="InterPro"/>
</dbReference>
<dbReference type="GO" id="GO:0004386">
    <property type="term" value="F:helicase activity"/>
    <property type="evidence" value="ECO:0007669"/>
    <property type="project" value="UniProtKB-UniRule"/>
</dbReference>
<feature type="domain" description="Helicase C-terminal" evidence="11">
    <location>
        <begin position="491"/>
        <end position="645"/>
    </location>
</feature>
<dbReference type="InterPro" id="IPR057342">
    <property type="entry name" value="DEXDc_RapA"/>
</dbReference>
<evidence type="ECO:0000313" key="13">
    <source>
        <dbReference type="Proteomes" id="UP000199527"/>
    </source>
</evidence>
<evidence type="ECO:0000256" key="7">
    <source>
        <dbReference type="ARBA" id="ARBA00023159"/>
    </source>
</evidence>
<dbReference type="RefSeq" id="WP_090365573.1">
    <property type="nucleotide sequence ID" value="NZ_FNEM01000010.1"/>
</dbReference>
<keyword evidence="5 9" id="KW-0805">Transcription regulation</keyword>
<dbReference type="AlphaFoldDB" id="A0A1G8UYI5"/>
<dbReference type="GO" id="GO:0006355">
    <property type="term" value="P:regulation of DNA-templated transcription"/>
    <property type="evidence" value="ECO:0007669"/>
    <property type="project" value="UniProtKB-UniRule"/>
</dbReference>
<dbReference type="InterPro" id="IPR001650">
    <property type="entry name" value="Helicase_C-like"/>
</dbReference>
<dbReference type="GO" id="GO:0005524">
    <property type="term" value="F:ATP binding"/>
    <property type="evidence" value="ECO:0007669"/>
    <property type="project" value="UniProtKB-UniRule"/>
</dbReference>
<keyword evidence="13" id="KW-1185">Reference proteome</keyword>
<accession>A0A1G8UYI5</accession>
<dbReference type="NCBIfam" id="NF003426">
    <property type="entry name" value="PRK04914.1"/>
    <property type="match status" value="1"/>
</dbReference>
<dbReference type="HAMAP" id="MF_01821">
    <property type="entry name" value="Helicase_RapA"/>
    <property type="match status" value="1"/>
</dbReference>
<dbReference type="CDD" id="cd18793">
    <property type="entry name" value="SF2_C_SNF"/>
    <property type="match status" value="1"/>
</dbReference>
<feature type="binding site" evidence="9">
    <location>
        <begin position="176"/>
        <end position="183"/>
    </location>
    <ligand>
        <name>ATP</name>
        <dbReference type="ChEBI" id="CHEBI:30616"/>
    </ligand>
</feature>
<protein>
    <recommendedName>
        <fullName evidence="9">RNA polymerase-associated protein RapA</fullName>
        <ecNumber evidence="9">3.6.4.-</ecNumber>
    </recommendedName>
    <alternativeName>
        <fullName evidence="9">ATP-dependent helicase HepA</fullName>
    </alternativeName>
</protein>
<dbReference type="Gene3D" id="3.30.360.80">
    <property type="match status" value="1"/>
</dbReference>
<dbReference type="SMART" id="SM00487">
    <property type="entry name" value="DEXDc"/>
    <property type="match status" value="1"/>
</dbReference>
<dbReference type="Gene3D" id="3.40.50.10810">
    <property type="entry name" value="Tandem AAA-ATPase domain"/>
    <property type="match status" value="1"/>
</dbReference>
<dbReference type="InterPro" id="IPR014001">
    <property type="entry name" value="Helicase_ATP-bd"/>
</dbReference>
<evidence type="ECO:0000256" key="9">
    <source>
        <dbReference type="HAMAP-Rule" id="MF_01821"/>
    </source>
</evidence>
<evidence type="ECO:0000256" key="1">
    <source>
        <dbReference type="ARBA" id="ARBA00022741"/>
    </source>
</evidence>
<evidence type="ECO:0000256" key="2">
    <source>
        <dbReference type="ARBA" id="ARBA00022801"/>
    </source>
</evidence>
<keyword evidence="4 9" id="KW-0067">ATP-binding</keyword>
<dbReference type="PROSITE" id="PS51194">
    <property type="entry name" value="HELICASE_CTER"/>
    <property type="match status" value="1"/>
</dbReference>
<dbReference type="PANTHER" id="PTHR45766:SF6">
    <property type="entry name" value="SWI_SNF-RELATED MATRIX-ASSOCIATED ACTIN-DEPENDENT REGULATOR OF CHROMATIN SUBFAMILY A-LIKE PROTEIN 1"/>
    <property type="match status" value="1"/>
</dbReference>
<dbReference type="Proteomes" id="UP000199527">
    <property type="component" value="Unassembled WGS sequence"/>
</dbReference>
<evidence type="ECO:0000259" key="11">
    <source>
        <dbReference type="PROSITE" id="PS51194"/>
    </source>
</evidence>
<dbReference type="SUPFAM" id="SSF52540">
    <property type="entry name" value="P-loop containing nucleoside triphosphate hydrolases"/>
    <property type="match status" value="2"/>
</dbReference>
<dbReference type="InterPro" id="IPR000330">
    <property type="entry name" value="SNF2_N"/>
</dbReference>
<proteinExistence type="inferred from homology"/>
<reference evidence="13" key="1">
    <citation type="submission" date="2016-10" db="EMBL/GenBank/DDBJ databases">
        <authorList>
            <person name="Varghese N."/>
            <person name="Submissions S."/>
        </authorList>
    </citation>
    <scope>NUCLEOTIDE SEQUENCE [LARGE SCALE GENOMIC DNA]</scope>
    <source>
        <strain evidence="13">DSM 23317</strain>
    </source>
</reference>
<dbReference type="InterPro" id="IPR027417">
    <property type="entry name" value="P-loop_NTPase"/>
</dbReference>
<feature type="short sequence motif" description="DEAH box" evidence="9">
    <location>
        <begin position="278"/>
        <end position="281"/>
    </location>
</feature>
<evidence type="ECO:0000256" key="4">
    <source>
        <dbReference type="ARBA" id="ARBA00022840"/>
    </source>
</evidence>
<keyword evidence="1 9" id="KW-0547">Nucleotide-binding</keyword>
<keyword evidence="7 9" id="KW-0010">Activator</keyword>
<dbReference type="OrthoDB" id="9814088at2"/>
<dbReference type="Gene3D" id="6.10.140.2230">
    <property type="match status" value="1"/>
</dbReference>
<dbReference type="InterPro" id="IPR023949">
    <property type="entry name" value="Helicase_RapA"/>
</dbReference>
<dbReference type="Gene3D" id="3.40.50.300">
    <property type="entry name" value="P-loop containing nucleotide triphosphate hydrolases"/>
    <property type="match status" value="1"/>
</dbReference>
<evidence type="ECO:0000313" key="12">
    <source>
        <dbReference type="EMBL" id="SDJ58861.1"/>
    </source>
</evidence>
<comment type="similarity">
    <text evidence="9">Belongs to the SNF2/RAD54 helicase family. RapA subfamily.</text>
</comment>
<dbReference type="EMBL" id="FNEM01000010">
    <property type="protein sequence ID" value="SDJ58861.1"/>
    <property type="molecule type" value="Genomic_DNA"/>
</dbReference>
<dbReference type="InterPro" id="IPR049730">
    <property type="entry name" value="SNF2/RAD54-like_C"/>
</dbReference>
<evidence type="ECO:0000256" key="3">
    <source>
        <dbReference type="ARBA" id="ARBA00022806"/>
    </source>
</evidence>
<dbReference type="Pfam" id="PF00271">
    <property type="entry name" value="Helicase_C"/>
    <property type="match status" value="1"/>
</dbReference>
<dbReference type="Pfam" id="PF18337">
    <property type="entry name" value="Tudor_RapA"/>
    <property type="match status" value="1"/>
</dbReference>
<keyword evidence="3 9" id="KW-0347">Helicase</keyword>
<dbReference type="PANTHER" id="PTHR45766">
    <property type="entry name" value="DNA ANNEALING HELICASE AND ENDONUCLEASE ZRANB3 FAMILY MEMBER"/>
    <property type="match status" value="1"/>
</dbReference>
<organism evidence="12 13">
    <name type="scientific">Ferrimonas sediminum</name>
    <dbReference type="NCBI Taxonomy" id="718193"/>
    <lineage>
        <taxon>Bacteria</taxon>
        <taxon>Pseudomonadati</taxon>
        <taxon>Pseudomonadota</taxon>
        <taxon>Gammaproteobacteria</taxon>
        <taxon>Alteromonadales</taxon>
        <taxon>Ferrimonadaceae</taxon>
        <taxon>Ferrimonas</taxon>
    </lineage>
</organism>
<dbReference type="InterPro" id="IPR040765">
    <property type="entry name" value="Tudor_1_RapA"/>
</dbReference>
<keyword evidence="6 9" id="KW-0238">DNA-binding</keyword>
<dbReference type="CDD" id="cd18011">
    <property type="entry name" value="DEXDc_RapA"/>
    <property type="match status" value="1"/>
</dbReference>
<dbReference type="Gene3D" id="2.30.30.930">
    <property type="match status" value="1"/>
</dbReference>
<dbReference type="Pfam" id="PF12137">
    <property type="entry name" value="RapA_C"/>
    <property type="match status" value="1"/>
</dbReference>